<keyword evidence="5" id="KW-1185">Reference proteome</keyword>
<evidence type="ECO:0000256" key="1">
    <source>
        <dbReference type="ARBA" id="ARBA00008206"/>
    </source>
</evidence>
<dbReference type="Pfam" id="PF06206">
    <property type="entry name" value="CpeT"/>
    <property type="match status" value="1"/>
</dbReference>
<keyword evidence="3" id="KW-0812">Transmembrane</keyword>
<gene>
    <name evidence="4" type="ORF">FCM35_KLT21047</name>
</gene>
<organism evidence="4 5">
    <name type="scientific">Carex littledalei</name>
    <dbReference type="NCBI Taxonomy" id="544730"/>
    <lineage>
        <taxon>Eukaryota</taxon>
        <taxon>Viridiplantae</taxon>
        <taxon>Streptophyta</taxon>
        <taxon>Embryophyta</taxon>
        <taxon>Tracheophyta</taxon>
        <taxon>Spermatophyta</taxon>
        <taxon>Magnoliopsida</taxon>
        <taxon>Liliopsida</taxon>
        <taxon>Poales</taxon>
        <taxon>Cyperaceae</taxon>
        <taxon>Cyperoideae</taxon>
        <taxon>Cariceae</taxon>
        <taxon>Carex</taxon>
        <taxon>Carex subgen. Euthyceras</taxon>
    </lineage>
</organism>
<dbReference type="OrthoDB" id="1891035at2759"/>
<feature type="transmembrane region" description="Helical" evidence="3">
    <location>
        <begin position="17"/>
        <end position="34"/>
    </location>
</feature>
<dbReference type="AlphaFoldDB" id="A0A833R749"/>
<dbReference type="EMBL" id="SWLB01000009">
    <property type="protein sequence ID" value="KAF3334443.1"/>
    <property type="molecule type" value="Genomic_DNA"/>
</dbReference>
<dbReference type="Proteomes" id="UP000623129">
    <property type="component" value="Unassembled WGS sequence"/>
</dbReference>
<reference evidence="4" key="1">
    <citation type="submission" date="2020-01" db="EMBL/GenBank/DDBJ databases">
        <title>Genome sequence of Kobresia littledalei, the first chromosome-level genome in the family Cyperaceae.</title>
        <authorList>
            <person name="Qu G."/>
        </authorList>
    </citation>
    <scope>NUCLEOTIDE SEQUENCE</scope>
    <source>
        <strain evidence="4">C.B.Clarke</strain>
        <tissue evidence="4">Leaf</tissue>
    </source>
</reference>
<keyword evidence="3" id="KW-0472">Membrane</keyword>
<sequence length="268" mass="30550">MGADAEPSGGRGGRSRLPGVVFKALLVFGGLALLKRLRKSTTRWDHARAVADALSGEKFSREQARKDPDNYFNIRMLMCPATEMVDGSRVLYFEQAFWRTPEKPFRQRFYMVKPCPKEMKCDVELSSHAVRDMEEYKNFCDRPKDQRPQPEEVIADVAEHLTTIHLSRCERGKGCLYRGSTPSDGFPNSWSGASYCTSDMSIYRNGELHMWDRGFDEEGNQVWGPKAGPYEFKPAPQSTYDDMFSPLNFSAPLSLEKKIDASYEIEDQ</sequence>
<dbReference type="InterPro" id="IPR010404">
    <property type="entry name" value="CpcT/CpeT"/>
</dbReference>
<protein>
    <submittedName>
        <fullName evidence="4">Chromophore lyase CRL</fullName>
    </submittedName>
</protein>
<dbReference type="Gene3D" id="2.40.128.590">
    <property type="entry name" value="CpcT/CpeT domain"/>
    <property type="match status" value="1"/>
</dbReference>
<accession>A0A833R749</accession>
<keyword evidence="3" id="KW-1133">Transmembrane helix</keyword>
<dbReference type="GO" id="GO:0016829">
    <property type="term" value="F:lyase activity"/>
    <property type="evidence" value="ECO:0007669"/>
    <property type="project" value="UniProtKB-KW"/>
</dbReference>
<evidence type="ECO:0000256" key="2">
    <source>
        <dbReference type="ARBA" id="ARBA00023239"/>
    </source>
</evidence>
<evidence type="ECO:0000313" key="4">
    <source>
        <dbReference type="EMBL" id="KAF3334443.1"/>
    </source>
</evidence>
<comment type="caution">
    <text evidence="4">The sequence shown here is derived from an EMBL/GenBank/DDBJ whole genome shotgun (WGS) entry which is preliminary data.</text>
</comment>
<dbReference type="PANTHER" id="PTHR35137:SF1">
    <property type="entry name" value="CHROMOPHORE LYASE CRL, CHLOROPLASTIC"/>
    <property type="match status" value="1"/>
</dbReference>
<dbReference type="InterPro" id="IPR038672">
    <property type="entry name" value="CpcT/CpeT_sf"/>
</dbReference>
<evidence type="ECO:0000256" key="3">
    <source>
        <dbReference type="SAM" id="Phobius"/>
    </source>
</evidence>
<proteinExistence type="inferred from homology"/>
<name>A0A833R749_9POAL</name>
<dbReference type="CDD" id="cd16338">
    <property type="entry name" value="CpcT"/>
    <property type="match status" value="1"/>
</dbReference>
<dbReference type="PANTHER" id="PTHR35137">
    <property type="entry name" value="CHROMOPHORE LYASE CRL, CHLOROPLASTIC"/>
    <property type="match status" value="1"/>
</dbReference>
<keyword evidence="2 4" id="KW-0456">Lyase</keyword>
<comment type="similarity">
    <text evidence="1">Belongs to the CpcT/CpeT biliprotein lyase family.</text>
</comment>
<evidence type="ECO:0000313" key="5">
    <source>
        <dbReference type="Proteomes" id="UP000623129"/>
    </source>
</evidence>